<evidence type="ECO:0000256" key="2">
    <source>
        <dbReference type="ARBA" id="ARBA00002631"/>
    </source>
</evidence>
<keyword evidence="7 9" id="KW-0378">Hydrolase</keyword>
<sequence length="239" mass="26368">MIPKTLSKQWVDFLDDEFSQQYFGDIVAHYKNALKSNQTIFPPNHLIFNAFNLTPPQNVKIVILGQDPYHGSVFITDSEGVKREVPQAMGLSFSVPLGVPIPPSLKNIYKELQISLGFLPPRHGDLSAWAQRGVLLLNAIFSVQKGIAGSHKHFGWEAFSDSVIKKLSSKKEGLIFMLWGNYAKRKATLIDSSKHIILQAAHPSPLAQGFVGSGVFAKANTALIEMGKEAFDWSLPPLG</sequence>
<dbReference type="InterPro" id="IPR005122">
    <property type="entry name" value="Uracil-DNA_glycosylase-like"/>
</dbReference>
<evidence type="ECO:0000256" key="1">
    <source>
        <dbReference type="ARBA" id="ARBA00001400"/>
    </source>
</evidence>
<comment type="caution">
    <text evidence="13">The sequence shown here is derived from an EMBL/GenBank/DDBJ whole genome shotgun (WGS) entry which is preliminary data.</text>
</comment>
<feature type="domain" description="Uracil-DNA glycosylase-like" evidence="12">
    <location>
        <begin position="52"/>
        <end position="223"/>
    </location>
</feature>
<protein>
    <recommendedName>
        <fullName evidence="5 9">Uracil-DNA glycosylase</fullName>
        <shortName evidence="9">UDG</shortName>
        <ecNumber evidence="4 9">3.2.2.27</ecNumber>
    </recommendedName>
</protein>
<comment type="function">
    <text evidence="2 9 11">Excises uracil residues from the DNA which can arise as a result of misincorporation of dUMP residues by DNA polymerase or due to deamination of cytosine.</text>
</comment>
<dbReference type="SMART" id="SM00986">
    <property type="entry name" value="UDG"/>
    <property type="match status" value="1"/>
</dbReference>
<comment type="similarity">
    <text evidence="3 9 11">Belongs to the uracil-DNA glycosylase (UDG) superfamily. UNG family.</text>
</comment>
<dbReference type="InterPro" id="IPR018085">
    <property type="entry name" value="Ura-DNA_Glyclase_AS"/>
</dbReference>
<dbReference type="SMART" id="SM00987">
    <property type="entry name" value="UreE_C"/>
    <property type="match status" value="1"/>
</dbReference>
<reference evidence="13 14" key="1">
    <citation type="journal article" date="2014" name="Genome Announc.">
        <title>Draft genome sequences of six enterohepatic helicobacter species isolated from humans and one from rhesus macaques.</title>
        <authorList>
            <person name="Shen Z."/>
            <person name="Sheh A."/>
            <person name="Young S.K."/>
            <person name="Abouelliel A."/>
            <person name="Ward D.V."/>
            <person name="Earl A.M."/>
            <person name="Fox J.G."/>
        </authorList>
    </citation>
    <scope>NUCLEOTIDE SEQUENCE [LARGE SCALE GENOMIC DNA]</scope>
    <source>
        <strain evidence="13 14">MIT 99-5501</strain>
    </source>
</reference>
<evidence type="ECO:0000313" key="13">
    <source>
        <dbReference type="EMBL" id="ETD22698.1"/>
    </source>
</evidence>
<dbReference type="NCBIfam" id="NF003588">
    <property type="entry name" value="PRK05254.1-1"/>
    <property type="match status" value="1"/>
</dbReference>
<comment type="catalytic activity">
    <reaction evidence="1 9 11">
        <text>Hydrolyzes single-stranded DNA or mismatched double-stranded DNA and polynucleotides, releasing free uracil.</text>
        <dbReference type="EC" id="3.2.2.27"/>
    </reaction>
</comment>
<dbReference type="EMBL" id="AZJI01000007">
    <property type="protein sequence ID" value="ETD22698.1"/>
    <property type="molecule type" value="Genomic_DNA"/>
</dbReference>
<dbReference type="CDD" id="cd10027">
    <property type="entry name" value="UDG-F1-like"/>
    <property type="match status" value="1"/>
</dbReference>
<dbReference type="HAMAP" id="MF_00148">
    <property type="entry name" value="UDG"/>
    <property type="match status" value="1"/>
</dbReference>
<dbReference type="OrthoDB" id="9804372at2"/>
<dbReference type="PANTHER" id="PTHR11264">
    <property type="entry name" value="URACIL-DNA GLYCOSYLASE"/>
    <property type="match status" value="1"/>
</dbReference>
<evidence type="ECO:0000256" key="4">
    <source>
        <dbReference type="ARBA" id="ARBA00012030"/>
    </source>
</evidence>
<dbReference type="eggNOG" id="COG0692">
    <property type="taxonomic scope" value="Bacteria"/>
</dbReference>
<evidence type="ECO:0000256" key="5">
    <source>
        <dbReference type="ARBA" id="ARBA00018429"/>
    </source>
</evidence>
<evidence type="ECO:0000256" key="6">
    <source>
        <dbReference type="ARBA" id="ARBA00022763"/>
    </source>
</evidence>
<dbReference type="Proteomes" id="UP000018731">
    <property type="component" value="Unassembled WGS sequence"/>
</dbReference>
<dbReference type="GO" id="GO:0005737">
    <property type="term" value="C:cytoplasm"/>
    <property type="evidence" value="ECO:0007669"/>
    <property type="project" value="UniProtKB-SubCell"/>
</dbReference>
<evidence type="ECO:0000256" key="11">
    <source>
        <dbReference type="RuleBase" id="RU003780"/>
    </source>
</evidence>
<keyword evidence="6 9" id="KW-0227">DNA damage</keyword>
<dbReference type="EC" id="3.2.2.27" evidence="4 9"/>
<dbReference type="PATRIC" id="fig|1357400.3.peg.2014"/>
<dbReference type="Gene3D" id="3.40.470.10">
    <property type="entry name" value="Uracil-DNA glycosylase-like domain"/>
    <property type="match status" value="1"/>
</dbReference>
<dbReference type="HOGENOM" id="CLU_032162_3_2_7"/>
<feature type="active site" description="Proton acceptor" evidence="9 10">
    <location>
        <position position="67"/>
    </location>
</feature>
<dbReference type="InterPro" id="IPR002043">
    <property type="entry name" value="UDG_fam1"/>
</dbReference>
<dbReference type="GO" id="GO:0097510">
    <property type="term" value="P:base-excision repair, AP site formation via deaminated base removal"/>
    <property type="evidence" value="ECO:0007669"/>
    <property type="project" value="TreeGrafter"/>
</dbReference>
<dbReference type="PROSITE" id="PS00130">
    <property type="entry name" value="U_DNA_GLYCOSYLASE"/>
    <property type="match status" value="1"/>
</dbReference>
<dbReference type="AlphaFoldDB" id="V8C5L8"/>
<evidence type="ECO:0000256" key="10">
    <source>
        <dbReference type="PROSITE-ProRule" id="PRU10072"/>
    </source>
</evidence>
<evidence type="ECO:0000259" key="12">
    <source>
        <dbReference type="SMART" id="SM00986"/>
    </source>
</evidence>
<dbReference type="NCBIfam" id="NF003592">
    <property type="entry name" value="PRK05254.1-5"/>
    <property type="match status" value="1"/>
</dbReference>
<evidence type="ECO:0000256" key="7">
    <source>
        <dbReference type="ARBA" id="ARBA00022801"/>
    </source>
</evidence>
<evidence type="ECO:0000256" key="8">
    <source>
        <dbReference type="ARBA" id="ARBA00023204"/>
    </source>
</evidence>
<keyword evidence="9" id="KW-0963">Cytoplasm</keyword>
<dbReference type="PANTHER" id="PTHR11264:SF0">
    <property type="entry name" value="URACIL-DNA GLYCOSYLASE"/>
    <property type="match status" value="1"/>
</dbReference>
<evidence type="ECO:0000256" key="9">
    <source>
        <dbReference type="HAMAP-Rule" id="MF_00148"/>
    </source>
</evidence>
<name>V8C5L8_9HELI</name>
<comment type="subcellular location">
    <subcellularLocation>
        <location evidence="9">Cytoplasm</location>
    </subcellularLocation>
</comment>
<gene>
    <name evidence="9" type="primary">ung</name>
    <name evidence="13" type="ORF">HMPREF2086_01497</name>
</gene>
<dbReference type="GO" id="GO:0004844">
    <property type="term" value="F:uracil DNA N-glycosylase activity"/>
    <property type="evidence" value="ECO:0007669"/>
    <property type="project" value="UniProtKB-UniRule"/>
</dbReference>
<accession>V8C5L8</accession>
<proteinExistence type="inferred from homology"/>
<dbReference type="Pfam" id="PF03167">
    <property type="entry name" value="UDG"/>
    <property type="match status" value="1"/>
</dbReference>
<keyword evidence="14" id="KW-1185">Reference proteome</keyword>
<dbReference type="STRING" id="1357400.HMPREF2086_01497"/>
<dbReference type="InterPro" id="IPR036895">
    <property type="entry name" value="Uracil-DNA_glycosylase-like_sf"/>
</dbReference>
<evidence type="ECO:0000256" key="3">
    <source>
        <dbReference type="ARBA" id="ARBA00008184"/>
    </source>
</evidence>
<evidence type="ECO:0000313" key="14">
    <source>
        <dbReference type="Proteomes" id="UP000018731"/>
    </source>
</evidence>
<organism evidence="13 14">
    <name type="scientific">Helicobacter macacae MIT 99-5501</name>
    <dbReference type="NCBI Taxonomy" id="1357400"/>
    <lineage>
        <taxon>Bacteria</taxon>
        <taxon>Pseudomonadati</taxon>
        <taxon>Campylobacterota</taxon>
        <taxon>Epsilonproteobacteria</taxon>
        <taxon>Campylobacterales</taxon>
        <taxon>Helicobacteraceae</taxon>
        <taxon>Helicobacter</taxon>
    </lineage>
</organism>
<keyword evidence="8 9" id="KW-0234">DNA repair</keyword>
<dbReference type="NCBIfam" id="TIGR00628">
    <property type="entry name" value="ung"/>
    <property type="match status" value="1"/>
</dbReference>
<dbReference type="SUPFAM" id="SSF52141">
    <property type="entry name" value="Uracil-DNA glycosylase-like"/>
    <property type="match status" value="1"/>
</dbReference>
<dbReference type="NCBIfam" id="NF003589">
    <property type="entry name" value="PRK05254.1-2"/>
    <property type="match status" value="1"/>
</dbReference>
<dbReference type="RefSeq" id="WP_023928232.1">
    <property type="nucleotide sequence ID" value="NZ_KI669455.1"/>
</dbReference>